<name>A0A9D2JQD2_9FIRM</name>
<dbReference type="SUPFAM" id="SSF46785">
    <property type="entry name" value="Winged helix' DNA-binding domain"/>
    <property type="match status" value="1"/>
</dbReference>
<dbReference type="InterPro" id="IPR036388">
    <property type="entry name" value="WH-like_DNA-bd_sf"/>
</dbReference>
<evidence type="ECO:0000256" key="2">
    <source>
        <dbReference type="ARBA" id="ARBA00023125"/>
    </source>
</evidence>
<dbReference type="EMBL" id="DXBF01000069">
    <property type="protein sequence ID" value="HIZ62918.1"/>
    <property type="molecule type" value="Genomic_DNA"/>
</dbReference>
<dbReference type="InterPro" id="IPR011991">
    <property type="entry name" value="ArsR-like_HTH"/>
</dbReference>
<keyword evidence="1" id="KW-0805">Transcription regulation</keyword>
<reference evidence="5" key="2">
    <citation type="submission" date="2021-04" db="EMBL/GenBank/DDBJ databases">
        <authorList>
            <person name="Gilroy R."/>
        </authorList>
    </citation>
    <scope>NUCLEOTIDE SEQUENCE</scope>
    <source>
        <strain evidence="5">CHK188-11489</strain>
    </source>
</reference>
<keyword evidence="2" id="KW-0238">DNA-binding</keyword>
<dbReference type="Gene3D" id="1.10.10.10">
    <property type="entry name" value="Winged helix-like DNA-binding domain superfamily/Winged helix DNA-binding domain"/>
    <property type="match status" value="1"/>
</dbReference>
<keyword evidence="3" id="KW-0804">Transcription</keyword>
<feature type="domain" description="HTH asnC-type" evidence="4">
    <location>
        <begin position="1"/>
        <end position="63"/>
    </location>
</feature>
<dbReference type="InterPro" id="IPR011008">
    <property type="entry name" value="Dimeric_a/b-barrel"/>
</dbReference>
<dbReference type="InterPro" id="IPR019887">
    <property type="entry name" value="Tscrpt_reg_AsnC/Lrp_C"/>
</dbReference>
<dbReference type="InterPro" id="IPR000485">
    <property type="entry name" value="AsnC-type_HTH_dom"/>
</dbReference>
<evidence type="ECO:0000259" key="4">
    <source>
        <dbReference type="PROSITE" id="PS50956"/>
    </source>
</evidence>
<dbReference type="CDD" id="cd00090">
    <property type="entry name" value="HTH_ARSR"/>
    <property type="match status" value="1"/>
</dbReference>
<dbReference type="SMART" id="SM00344">
    <property type="entry name" value="HTH_ASNC"/>
    <property type="match status" value="1"/>
</dbReference>
<dbReference type="PANTHER" id="PTHR30154:SF34">
    <property type="entry name" value="TRANSCRIPTIONAL REGULATOR AZLB"/>
    <property type="match status" value="1"/>
</dbReference>
<organism evidence="5 6">
    <name type="scientific">Candidatus Gemmiger avistercoris</name>
    <dbReference type="NCBI Taxonomy" id="2838606"/>
    <lineage>
        <taxon>Bacteria</taxon>
        <taxon>Bacillati</taxon>
        <taxon>Bacillota</taxon>
        <taxon>Clostridia</taxon>
        <taxon>Eubacteriales</taxon>
        <taxon>Gemmiger</taxon>
    </lineage>
</organism>
<dbReference type="PRINTS" id="PR00033">
    <property type="entry name" value="HTHASNC"/>
</dbReference>
<dbReference type="PROSITE" id="PS50956">
    <property type="entry name" value="HTH_ASNC_2"/>
    <property type="match status" value="1"/>
</dbReference>
<dbReference type="InterPro" id="IPR019888">
    <property type="entry name" value="Tscrpt_reg_AsnC-like"/>
</dbReference>
<evidence type="ECO:0000256" key="1">
    <source>
        <dbReference type="ARBA" id="ARBA00023015"/>
    </source>
</evidence>
<sequence length="143" mass="16120">MDDLDRKIIHLLAENARMPVKDIAQRVNLTSPAVSSRIHRLEQEGIIGGYTVVLRRPDAPARVEALISVLVDSAMREDFLAMIERESQVLQCFRVTGSYNFMVKVSCTDIDALEHLLTKMQKLGSTNTQIILNTQLDRNLALE</sequence>
<evidence type="ECO:0000313" key="6">
    <source>
        <dbReference type="Proteomes" id="UP000824105"/>
    </source>
</evidence>
<dbReference type="Pfam" id="PF13404">
    <property type="entry name" value="HTH_AsnC-type"/>
    <property type="match status" value="1"/>
</dbReference>
<dbReference type="Proteomes" id="UP000824105">
    <property type="component" value="Unassembled WGS sequence"/>
</dbReference>
<proteinExistence type="predicted"/>
<comment type="caution">
    <text evidence="5">The sequence shown here is derived from an EMBL/GenBank/DDBJ whole genome shotgun (WGS) entry which is preliminary data.</text>
</comment>
<dbReference type="GO" id="GO:0043200">
    <property type="term" value="P:response to amino acid"/>
    <property type="evidence" value="ECO:0007669"/>
    <property type="project" value="TreeGrafter"/>
</dbReference>
<dbReference type="PROSITE" id="PS00519">
    <property type="entry name" value="HTH_ASNC_1"/>
    <property type="match status" value="1"/>
</dbReference>
<accession>A0A9D2JQD2</accession>
<evidence type="ECO:0000256" key="3">
    <source>
        <dbReference type="ARBA" id="ARBA00023163"/>
    </source>
</evidence>
<dbReference type="InterPro" id="IPR036390">
    <property type="entry name" value="WH_DNA-bd_sf"/>
</dbReference>
<dbReference type="InterPro" id="IPR019885">
    <property type="entry name" value="Tscrpt_reg_HTH_AsnC-type_CS"/>
</dbReference>
<dbReference type="AlphaFoldDB" id="A0A9D2JQD2"/>
<gene>
    <name evidence="5" type="ORF">H9724_09165</name>
</gene>
<reference evidence="5" key="1">
    <citation type="journal article" date="2021" name="PeerJ">
        <title>Extensive microbial diversity within the chicken gut microbiome revealed by metagenomics and culture.</title>
        <authorList>
            <person name="Gilroy R."/>
            <person name="Ravi A."/>
            <person name="Getino M."/>
            <person name="Pursley I."/>
            <person name="Horton D.L."/>
            <person name="Alikhan N.F."/>
            <person name="Baker D."/>
            <person name="Gharbi K."/>
            <person name="Hall N."/>
            <person name="Watson M."/>
            <person name="Adriaenssens E.M."/>
            <person name="Foster-Nyarko E."/>
            <person name="Jarju S."/>
            <person name="Secka A."/>
            <person name="Antonio M."/>
            <person name="Oren A."/>
            <person name="Chaudhuri R.R."/>
            <person name="La Ragione R."/>
            <person name="Hildebrand F."/>
            <person name="Pallen M.J."/>
        </authorList>
    </citation>
    <scope>NUCLEOTIDE SEQUENCE</scope>
    <source>
        <strain evidence="5">CHK188-11489</strain>
    </source>
</reference>
<dbReference type="Pfam" id="PF01037">
    <property type="entry name" value="AsnC_trans_reg"/>
    <property type="match status" value="1"/>
</dbReference>
<evidence type="ECO:0000313" key="5">
    <source>
        <dbReference type="EMBL" id="HIZ62918.1"/>
    </source>
</evidence>
<dbReference type="GO" id="GO:0043565">
    <property type="term" value="F:sequence-specific DNA binding"/>
    <property type="evidence" value="ECO:0007669"/>
    <property type="project" value="InterPro"/>
</dbReference>
<dbReference type="GO" id="GO:0005829">
    <property type="term" value="C:cytosol"/>
    <property type="evidence" value="ECO:0007669"/>
    <property type="project" value="TreeGrafter"/>
</dbReference>
<protein>
    <submittedName>
        <fullName evidence="5">Lrp/AsnC family transcriptional regulator</fullName>
    </submittedName>
</protein>
<dbReference type="SUPFAM" id="SSF54909">
    <property type="entry name" value="Dimeric alpha+beta barrel"/>
    <property type="match status" value="1"/>
</dbReference>
<dbReference type="Gene3D" id="3.30.70.920">
    <property type="match status" value="1"/>
</dbReference>
<dbReference type="PANTHER" id="PTHR30154">
    <property type="entry name" value="LEUCINE-RESPONSIVE REGULATORY PROTEIN"/>
    <property type="match status" value="1"/>
</dbReference>